<evidence type="ECO:0000256" key="1">
    <source>
        <dbReference type="SAM" id="Phobius"/>
    </source>
</evidence>
<feature type="transmembrane region" description="Helical" evidence="1">
    <location>
        <begin position="12"/>
        <end position="31"/>
    </location>
</feature>
<accession>A0A820KUS8</accession>
<keyword evidence="1" id="KW-0812">Transmembrane</keyword>
<feature type="non-terminal residue" evidence="2">
    <location>
        <position position="1"/>
    </location>
</feature>
<comment type="caution">
    <text evidence="2">The sequence shown here is derived from an EMBL/GenBank/DDBJ whole genome shotgun (WGS) entry which is preliminary data.</text>
</comment>
<dbReference type="EMBL" id="CAJOBF010015201">
    <property type="protein sequence ID" value="CAF4345902.1"/>
    <property type="molecule type" value="Genomic_DNA"/>
</dbReference>
<dbReference type="Proteomes" id="UP000663842">
    <property type="component" value="Unassembled WGS sequence"/>
</dbReference>
<proteinExistence type="predicted"/>
<organism evidence="2 3">
    <name type="scientific">Rotaria magnacalcarata</name>
    <dbReference type="NCBI Taxonomy" id="392030"/>
    <lineage>
        <taxon>Eukaryota</taxon>
        <taxon>Metazoa</taxon>
        <taxon>Spiralia</taxon>
        <taxon>Gnathifera</taxon>
        <taxon>Rotifera</taxon>
        <taxon>Eurotatoria</taxon>
        <taxon>Bdelloidea</taxon>
        <taxon>Philodinida</taxon>
        <taxon>Philodinidae</taxon>
        <taxon>Rotaria</taxon>
    </lineage>
</organism>
<evidence type="ECO:0000313" key="2">
    <source>
        <dbReference type="EMBL" id="CAF4345902.1"/>
    </source>
</evidence>
<dbReference type="AlphaFoldDB" id="A0A820KUS8"/>
<keyword evidence="1" id="KW-0472">Membrane</keyword>
<name>A0A820KUS8_9BILA</name>
<reference evidence="2" key="1">
    <citation type="submission" date="2021-02" db="EMBL/GenBank/DDBJ databases">
        <authorList>
            <person name="Nowell W R."/>
        </authorList>
    </citation>
    <scope>NUCLEOTIDE SEQUENCE</scope>
</reference>
<sequence>MAEQIRRSGLQISQGRLFISTLISILWLMLVRSFRYGVLNHDRDGVLGKLVQVVSMIEITSGFGFNPVLPPPYVHYSSIPQNP</sequence>
<protein>
    <submittedName>
        <fullName evidence="2">Uncharacterized protein</fullName>
    </submittedName>
</protein>
<gene>
    <name evidence="2" type="ORF">UXM345_LOCUS35758</name>
</gene>
<evidence type="ECO:0000313" key="3">
    <source>
        <dbReference type="Proteomes" id="UP000663842"/>
    </source>
</evidence>
<keyword evidence="1" id="KW-1133">Transmembrane helix</keyword>